<dbReference type="EMBL" id="LGCI01000014">
    <property type="protein sequence ID" value="KOY80048.1"/>
    <property type="molecule type" value="Genomic_DNA"/>
</dbReference>
<dbReference type="InterPro" id="IPR018490">
    <property type="entry name" value="cNMP-bd_dom_sf"/>
</dbReference>
<accession>A0A0M9DEW1</accession>
<dbReference type="SUPFAM" id="SSF51206">
    <property type="entry name" value="cAMP-binding domain-like"/>
    <property type="match status" value="1"/>
</dbReference>
<protein>
    <submittedName>
        <fullName evidence="3">Cyclic nucleotide-binding protein</fullName>
    </submittedName>
</protein>
<feature type="domain" description="Cyclic nucleotide-binding" evidence="2">
    <location>
        <begin position="11"/>
        <end position="57"/>
    </location>
</feature>
<name>A0A0M9DEW1_9BACI</name>
<dbReference type="Pfam" id="PF00027">
    <property type="entry name" value="cNMP_binding"/>
    <property type="match status" value="1"/>
</dbReference>
<dbReference type="Proteomes" id="UP000037977">
    <property type="component" value="Unassembled WGS sequence"/>
</dbReference>
<keyword evidence="1" id="KW-0010">Activator</keyword>
<dbReference type="PROSITE" id="PS50042">
    <property type="entry name" value="CNMP_BINDING_3"/>
    <property type="match status" value="1"/>
</dbReference>
<gene>
    <name evidence="3" type="ORF">ADM90_22845</name>
</gene>
<comment type="caution">
    <text evidence="3">The sequence shown here is derived from an EMBL/GenBank/DDBJ whole genome shotgun (WGS) entry which is preliminary data.</text>
</comment>
<dbReference type="InterPro" id="IPR014710">
    <property type="entry name" value="RmlC-like_jellyroll"/>
</dbReference>
<evidence type="ECO:0000313" key="4">
    <source>
        <dbReference type="Proteomes" id="UP000037977"/>
    </source>
</evidence>
<dbReference type="InterPro" id="IPR000595">
    <property type="entry name" value="cNMP-bd_dom"/>
</dbReference>
<evidence type="ECO:0000256" key="1">
    <source>
        <dbReference type="ARBA" id="ARBA00023159"/>
    </source>
</evidence>
<reference evidence="3 4" key="1">
    <citation type="submission" date="2015-07" db="EMBL/GenBank/DDBJ databases">
        <title>Genome sequencing project for genomic taxonomy and phylogenomics of Bacillus-like bacteria.</title>
        <authorList>
            <person name="Liu B."/>
            <person name="Wang J."/>
            <person name="Zhu Y."/>
            <person name="Liu G."/>
            <person name="Chen Q."/>
            <person name="Chen Z."/>
            <person name="Che J."/>
            <person name="Ge C."/>
            <person name="Shi H."/>
            <person name="Pan Z."/>
            <person name="Liu X."/>
        </authorList>
    </citation>
    <scope>NUCLEOTIDE SEQUENCE [LARGE SCALE GENOMIC DNA]</scope>
    <source>
        <strain evidence="3 4">DSM 54</strain>
    </source>
</reference>
<dbReference type="AlphaFoldDB" id="A0A0M9DEW1"/>
<keyword evidence="4" id="KW-1185">Reference proteome</keyword>
<dbReference type="SMART" id="SM00100">
    <property type="entry name" value="cNMP"/>
    <property type="match status" value="1"/>
</dbReference>
<evidence type="ECO:0000259" key="2">
    <source>
        <dbReference type="PROSITE" id="PS50042"/>
    </source>
</evidence>
<dbReference type="STRING" id="33935.ADM90_22845"/>
<dbReference type="RefSeq" id="WP_053997145.1">
    <property type="nucleotide sequence ID" value="NZ_CP065643.1"/>
</dbReference>
<sequence>MKDILIKYMDKYTTLSEEQKLAIVNEIQIEEVKKGTILLQQGDIPTKCYFVLQGCIRQYSLDEAGKEVTSNFYTEEQAITSFQHHKQDKASSYTFVCLEDCIVVVGDLIVEEQMYNKYTQLAIMTRKMIEHNFGEMQDELATFIALSPEERYKAFIKKRPSLINRVPQHQLASYLGITPESLSRIKKRLNNHF</sequence>
<evidence type="ECO:0000313" key="3">
    <source>
        <dbReference type="EMBL" id="KOY80048.1"/>
    </source>
</evidence>
<organism evidence="3 4">
    <name type="scientific">Lysinibacillus macroides</name>
    <dbReference type="NCBI Taxonomy" id="33935"/>
    <lineage>
        <taxon>Bacteria</taxon>
        <taxon>Bacillati</taxon>
        <taxon>Bacillota</taxon>
        <taxon>Bacilli</taxon>
        <taxon>Bacillales</taxon>
        <taxon>Bacillaceae</taxon>
        <taxon>Lysinibacillus</taxon>
    </lineage>
</organism>
<dbReference type="Gene3D" id="2.60.120.10">
    <property type="entry name" value="Jelly Rolls"/>
    <property type="match status" value="1"/>
</dbReference>
<dbReference type="OrthoDB" id="9798104at2"/>
<dbReference type="CDD" id="cd00038">
    <property type="entry name" value="CAP_ED"/>
    <property type="match status" value="1"/>
</dbReference>
<dbReference type="PATRIC" id="fig|33935.3.peg.3820"/>
<proteinExistence type="predicted"/>